<reference evidence="2" key="1">
    <citation type="journal article" date="2014" name="Int. J. Syst. Evol. Microbiol.">
        <title>Complete genome sequence of Corynebacterium casei LMG S-19264T (=DSM 44701T), isolated from a smear-ripened cheese.</title>
        <authorList>
            <consortium name="US DOE Joint Genome Institute (JGI-PGF)"/>
            <person name="Walter F."/>
            <person name="Albersmeier A."/>
            <person name="Kalinowski J."/>
            <person name="Ruckert C."/>
        </authorList>
    </citation>
    <scope>NUCLEOTIDE SEQUENCE</scope>
    <source>
        <strain evidence="2">CGMCC 4.5737</strain>
    </source>
</reference>
<dbReference type="Proteomes" id="UP000637578">
    <property type="component" value="Unassembled WGS sequence"/>
</dbReference>
<evidence type="ECO:0000313" key="3">
    <source>
        <dbReference type="Proteomes" id="UP000637578"/>
    </source>
</evidence>
<comment type="caution">
    <text evidence="2">The sequence shown here is derived from an EMBL/GenBank/DDBJ whole genome shotgun (WGS) entry which is preliminary data.</text>
</comment>
<accession>A0A8J3FV18</accession>
<feature type="region of interest" description="Disordered" evidence="1">
    <location>
        <begin position="1"/>
        <end position="21"/>
    </location>
</feature>
<dbReference type="RefSeq" id="WP_189059630.1">
    <property type="nucleotide sequence ID" value="NZ_BMMK01000018.1"/>
</dbReference>
<dbReference type="EMBL" id="BMMK01000018">
    <property type="protein sequence ID" value="GGM64277.1"/>
    <property type="molecule type" value="Genomic_DNA"/>
</dbReference>
<evidence type="ECO:0000256" key="1">
    <source>
        <dbReference type="SAM" id="MobiDB-lite"/>
    </source>
</evidence>
<sequence>MATDSLLPAGDPATDPLGTVRVHPEDHPLALCARRVIKLPIGREPYHYWRYLTPEITPSPPGLRDQDVAGWPIQPLAELAVVLGHVHPDGELVKELWKRQRDAANSYHRGLRSLLADLGVNVAPVVTAEQVRAGRDRILALQAMERRWQRRADWLQERLHHVMQQLEQAERKLAAAPARRGRCRCTPGDPDARLTGTSQLPSPWYCARCGRAHHGPQCPFCRPLPRLEQGGEDGDG</sequence>
<evidence type="ECO:0000313" key="2">
    <source>
        <dbReference type="EMBL" id="GGM64277.1"/>
    </source>
</evidence>
<gene>
    <name evidence="2" type="ORF">GCM10012275_38540</name>
</gene>
<protein>
    <submittedName>
        <fullName evidence="2">Uncharacterized protein</fullName>
    </submittedName>
</protein>
<organism evidence="2 3">
    <name type="scientific">Longimycelium tulufanense</name>
    <dbReference type="NCBI Taxonomy" id="907463"/>
    <lineage>
        <taxon>Bacteria</taxon>
        <taxon>Bacillati</taxon>
        <taxon>Actinomycetota</taxon>
        <taxon>Actinomycetes</taxon>
        <taxon>Pseudonocardiales</taxon>
        <taxon>Pseudonocardiaceae</taxon>
        <taxon>Longimycelium</taxon>
    </lineage>
</organism>
<reference evidence="2" key="2">
    <citation type="submission" date="2020-09" db="EMBL/GenBank/DDBJ databases">
        <authorList>
            <person name="Sun Q."/>
            <person name="Zhou Y."/>
        </authorList>
    </citation>
    <scope>NUCLEOTIDE SEQUENCE</scope>
    <source>
        <strain evidence="2">CGMCC 4.5737</strain>
    </source>
</reference>
<keyword evidence="3" id="KW-1185">Reference proteome</keyword>
<proteinExistence type="predicted"/>
<dbReference type="AlphaFoldDB" id="A0A8J3FV18"/>
<name>A0A8J3FV18_9PSEU</name>